<feature type="domain" description="Histidine kinase" evidence="14">
    <location>
        <begin position="201"/>
        <end position="420"/>
    </location>
</feature>
<evidence type="ECO:0000256" key="10">
    <source>
        <dbReference type="ARBA" id="ARBA00023012"/>
    </source>
</evidence>
<dbReference type="RefSeq" id="WP_157341535.1">
    <property type="nucleotide sequence ID" value="NZ_WSEK01000004.1"/>
</dbReference>
<keyword evidence="5" id="KW-0597">Phosphoprotein</keyword>
<keyword evidence="10" id="KW-0902">Two-component regulatory system</keyword>
<keyword evidence="8" id="KW-0418">Kinase</keyword>
<evidence type="ECO:0000259" key="16">
    <source>
        <dbReference type="PROSITE" id="PS50113"/>
    </source>
</evidence>
<dbReference type="PANTHER" id="PTHR43047">
    <property type="entry name" value="TWO-COMPONENT HISTIDINE PROTEIN KINASE"/>
    <property type="match status" value="1"/>
</dbReference>
<proteinExistence type="inferred from homology"/>
<keyword evidence="18" id="KW-1185">Reference proteome</keyword>
<dbReference type="Gene3D" id="3.30.565.10">
    <property type="entry name" value="Histidine kinase-like ATPase, C-terminal domain"/>
    <property type="match status" value="1"/>
</dbReference>
<name>A0A6L6XQH7_9ACTN</name>
<dbReference type="PRINTS" id="PR00344">
    <property type="entry name" value="BCTRLSENSOR"/>
</dbReference>
<comment type="subcellular location">
    <subcellularLocation>
        <location evidence="2">Cell membrane</location>
    </subcellularLocation>
</comment>
<dbReference type="SMART" id="SM00388">
    <property type="entry name" value="HisKA"/>
    <property type="match status" value="1"/>
</dbReference>
<dbReference type="GO" id="GO:0000155">
    <property type="term" value="F:phosphorelay sensor kinase activity"/>
    <property type="evidence" value="ECO:0007669"/>
    <property type="project" value="InterPro"/>
</dbReference>
<evidence type="ECO:0000256" key="6">
    <source>
        <dbReference type="ARBA" id="ARBA00022679"/>
    </source>
</evidence>
<dbReference type="InterPro" id="IPR004358">
    <property type="entry name" value="Sig_transdc_His_kin-like_C"/>
</dbReference>
<reference evidence="17 18" key="1">
    <citation type="submission" date="2019-12" db="EMBL/GenBank/DDBJ databases">
        <authorList>
            <person name="Huq M.A."/>
        </authorList>
    </citation>
    <scope>NUCLEOTIDE SEQUENCE [LARGE SCALE GENOMIC DNA]</scope>
    <source>
        <strain evidence="17 18">MAH-18</strain>
    </source>
</reference>
<dbReference type="FunFam" id="3.30.565.10:FF:000010">
    <property type="entry name" value="Sensor histidine kinase RcsC"/>
    <property type="match status" value="1"/>
</dbReference>
<dbReference type="Gene3D" id="3.30.450.20">
    <property type="entry name" value="PAS domain"/>
    <property type="match status" value="1"/>
</dbReference>
<evidence type="ECO:0000313" key="18">
    <source>
        <dbReference type="Proteomes" id="UP000473525"/>
    </source>
</evidence>
<feature type="domain" description="PAC" evidence="16">
    <location>
        <begin position="132"/>
        <end position="183"/>
    </location>
</feature>
<dbReference type="InterPro" id="IPR001610">
    <property type="entry name" value="PAC"/>
</dbReference>
<dbReference type="CDD" id="cd00130">
    <property type="entry name" value="PAS"/>
    <property type="match status" value="1"/>
</dbReference>
<dbReference type="Pfam" id="PF08448">
    <property type="entry name" value="PAS_4"/>
    <property type="match status" value="1"/>
</dbReference>
<dbReference type="SMART" id="SM00091">
    <property type="entry name" value="PAS"/>
    <property type="match status" value="1"/>
</dbReference>
<evidence type="ECO:0000256" key="13">
    <source>
        <dbReference type="ARBA" id="ARBA00074306"/>
    </source>
</evidence>
<dbReference type="SUPFAM" id="SSF55785">
    <property type="entry name" value="PYP-like sensor domain (PAS domain)"/>
    <property type="match status" value="1"/>
</dbReference>
<dbReference type="CDD" id="cd16922">
    <property type="entry name" value="HATPase_EvgS-ArcB-TorS-like"/>
    <property type="match status" value="1"/>
</dbReference>
<dbReference type="InterPro" id="IPR000014">
    <property type="entry name" value="PAS"/>
</dbReference>
<evidence type="ECO:0000256" key="2">
    <source>
        <dbReference type="ARBA" id="ARBA00004236"/>
    </source>
</evidence>
<dbReference type="EMBL" id="WSEK01000004">
    <property type="protein sequence ID" value="MVQ49052.1"/>
    <property type="molecule type" value="Genomic_DNA"/>
</dbReference>
<dbReference type="PROSITE" id="PS50113">
    <property type="entry name" value="PAC"/>
    <property type="match status" value="1"/>
</dbReference>
<evidence type="ECO:0000256" key="5">
    <source>
        <dbReference type="ARBA" id="ARBA00022553"/>
    </source>
</evidence>
<dbReference type="InterPro" id="IPR013656">
    <property type="entry name" value="PAS_4"/>
</dbReference>
<dbReference type="AlphaFoldDB" id="A0A6L6XQH7"/>
<dbReference type="PROSITE" id="PS50109">
    <property type="entry name" value="HIS_KIN"/>
    <property type="match status" value="1"/>
</dbReference>
<dbReference type="SMART" id="SM00387">
    <property type="entry name" value="HATPase_c"/>
    <property type="match status" value="1"/>
</dbReference>
<dbReference type="Pfam" id="PF00512">
    <property type="entry name" value="HisKA"/>
    <property type="match status" value="1"/>
</dbReference>
<evidence type="ECO:0000256" key="12">
    <source>
        <dbReference type="ARBA" id="ARBA00068150"/>
    </source>
</evidence>
<evidence type="ECO:0000259" key="14">
    <source>
        <dbReference type="PROSITE" id="PS50109"/>
    </source>
</evidence>
<evidence type="ECO:0000256" key="1">
    <source>
        <dbReference type="ARBA" id="ARBA00000085"/>
    </source>
</evidence>
<keyword evidence="9" id="KW-0067">ATP-binding</keyword>
<comment type="similarity">
    <text evidence="3">In the N-terminal section; belongs to the phytochrome family.</text>
</comment>
<comment type="subunit">
    <text evidence="11">At low DSF concentrations, interacts with RpfF.</text>
</comment>
<evidence type="ECO:0000256" key="7">
    <source>
        <dbReference type="ARBA" id="ARBA00022741"/>
    </source>
</evidence>
<feature type="domain" description="PAS" evidence="15">
    <location>
        <begin position="60"/>
        <end position="130"/>
    </location>
</feature>
<dbReference type="SUPFAM" id="SSF55874">
    <property type="entry name" value="ATPase domain of HSP90 chaperone/DNA topoisomerase II/histidine kinase"/>
    <property type="match status" value="1"/>
</dbReference>
<dbReference type="InterPro" id="IPR005467">
    <property type="entry name" value="His_kinase_dom"/>
</dbReference>
<evidence type="ECO:0000259" key="15">
    <source>
        <dbReference type="PROSITE" id="PS50112"/>
    </source>
</evidence>
<dbReference type="CDD" id="cd00082">
    <property type="entry name" value="HisKA"/>
    <property type="match status" value="1"/>
</dbReference>
<dbReference type="InterPro" id="IPR003594">
    <property type="entry name" value="HATPase_dom"/>
</dbReference>
<keyword evidence="6" id="KW-0808">Transferase</keyword>
<sequence>MRILSAARELRRGWGSPGDSAMVVAAVTGLAATTYSVLRYRQARREVSGHAELDRALTETTERYHALFHDHPDGVFSLSLDGRFTSANEAAERLSGYSEDELRGIPFTDLLPPDQVAPVTRNFDDVVARRPRHVQARIRQRSGRLVDLSLTGLPIIVGHEVVGIFGIAEDITERLRMQRELERARAAAEDANHAKSLFLATMSHEVRTPLAGVIGAAEMLEDTELDPGQRRLTAVLHRSGVRLLRLVDDILDFSRIEAGGLELEPVEFAVADLLDETLATARSAGTARGLLVEAAYGDLVARAVGDPGRIGQVLANLLDNAVKFTEAGEIRLAARTTPTADGLVLEVEVCDSGIGMSAEQVREVFDPFRQGDSSITRRYGGTGLGLAICRQLVDLMGGTLLVESEVGRGTTFALRLPLGAVG</sequence>
<dbReference type="InterPro" id="IPR036890">
    <property type="entry name" value="HATPase_C_sf"/>
</dbReference>
<gene>
    <name evidence="17" type="ORF">GON03_07645</name>
</gene>
<dbReference type="Pfam" id="PF02518">
    <property type="entry name" value="HATPase_c"/>
    <property type="match status" value="1"/>
</dbReference>
<evidence type="ECO:0000256" key="4">
    <source>
        <dbReference type="ARBA" id="ARBA00012438"/>
    </source>
</evidence>
<dbReference type="NCBIfam" id="TIGR00229">
    <property type="entry name" value="sensory_box"/>
    <property type="match status" value="1"/>
</dbReference>
<evidence type="ECO:0000313" key="17">
    <source>
        <dbReference type="EMBL" id="MVQ49052.1"/>
    </source>
</evidence>
<dbReference type="GO" id="GO:0005524">
    <property type="term" value="F:ATP binding"/>
    <property type="evidence" value="ECO:0007669"/>
    <property type="project" value="UniProtKB-KW"/>
</dbReference>
<accession>A0A6L6XQH7</accession>
<protein>
    <recommendedName>
        <fullName evidence="13">Circadian input-output histidine kinase CikA</fullName>
        <ecNumber evidence="4">2.7.13.3</ecNumber>
    </recommendedName>
    <alternativeName>
        <fullName evidence="12">Sensory/regulatory protein RpfC</fullName>
    </alternativeName>
</protein>
<dbReference type="GO" id="GO:0005886">
    <property type="term" value="C:plasma membrane"/>
    <property type="evidence" value="ECO:0007669"/>
    <property type="project" value="UniProtKB-SubCell"/>
</dbReference>
<dbReference type="InterPro" id="IPR000700">
    <property type="entry name" value="PAS-assoc_C"/>
</dbReference>
<evidence type="ECO:0000256" key="8">
    <source>
        <dbReference type="ARBA" id="ARBA00022777"/>
    </source>
</evidence>
<organism evidence="17 18">
    <name type="scientific">Nocardioides agri</name>
    <dbReference type="NCBI Taxonomy" id="2682843"/>
    <lineage>
        <taxon>Bacteria</taxon>
        <taxon>Bacillati</taxon>
        <taxon>Actinomycetota</taxon>
        <taxon>Actinomycetes</taxon>
        <taxon>Propionibacteriales</taxon>
        <taxon>Nocardioidaceae</taxon>
        <taxon>Nocardioides</taxon>
    </lineage>
</organism>
<dbReference type="SMART" id="SM00086">
    <property type="entry name" value="PAC"/>
    <property type="match status" value="1"/>
</dbReference>
<comment type="catalytic activity">
    <reaction evidence="1">
        <text>ATP + protein L-histidine = ADP + protein N-phospho-L-histidine.</text>
        <dbReference type="EC" id="2.7.13.3"/>
    </reaction>
</comment>
<dbReference type="Gene3D" id="1.10.287.130">
    <property type="match status" value="1"/>
</dbReference>
<comment type="caution">
    <text evidence="17">The sequence shown here is derived from an EMBL/GenBank/DDBJ whole genome shotgun (WGS) entry which is preliminary data.</text>
</comment>
<dbReference type="InterPro" id="IPR035965">
    <property type="entry name" value="PAS-like_dom_sf"/>
</dbReference>
<dbReference type="Proteomes" id="UP000473525">
    <property type="component" value="Unassembled WGS sequence"/>
</dbReference>
<evidence type="ECO:0000256" key="11">
    <source>
        <dbReference type="ARBA" id="ARBA00064003"/>
    </source>
</evidence>
<dbReference type="InterPro" id="IPR003661">
    <property type="entry name" value="HisK_dim/P_dom"/>
</dbReference>
<dbReference type="PROSITE" id="PS50112">
    <property type="entry name" value="PAS"/>
    <property type="match status" value="1"/>
</dbReference>
<dbReference type="PANTHER" id="PTHR43047:SF64">
    <property type="entry name" value="HISTIDINE KINASE CONTAINING CHEY-HOMOLOGOUS RECEIVER DOMAIN AND PAS DOMAIN-RELATED"/>
    <property type="match status" value="1"/>
</dbReference>
<evidence type="ECO:0000256" key="9">
    <source>
        <dbReference type="ARBA" id="ARBA00022840"/>
    </source>
</evidence>
<dbReference type="FunFam" id="1.10.287.130:FF:000002">
    <property type="entry name" value="Two-component osmosensing histidine kinase"/>
    <property type="match status" value="1"/>
</dbReference>
<keyword evidence="7" id="KW-0547">Nucleotide-binding</keyword>
<dbReference type="InterPro" id="IPR036097">
    <property type="entry name" value="HisK_dim/P_sf"/>
</dbReference>
<dbReference type="EC" id="2.7.13.3" evidence="4"/>
<evidence type="ECO:0000256" key="3">
    <source>
        <dbReference type="ARBA" id="ARBA00006402"/>
    </source>
</evidence>
<dbReference type="SUPFAM" id="SSF47384">
    <property type="entry name" value="Homodimeric domain of signal transducing histidine kinase"/>
    <property type="match status" value="1"/>
</dbReference>